<dbReference type="Proteomes" id="UP000294937">
    <property type="component" value="Unassembled WGS sequence"/>
</dbReference>
<dbReference type="GO" id="GO:0003700">
    <property type="term" value="F:DNA-binding transcription factor activity"/>
    <property type="evidence" value="ECO:0007669"/>
    <property type="project" value="InterPro"/>
</dbReference>
<evidence type="ECO:0000256" key="1">
    <source>
        <dbReference type="ARBA" id="ARBA00023015"/>
    </source>
</evidence>
<dbReference type="InterPro" id="IPR036390">
    <property type="entry name" value="WH_DNA-bd_sf"/>
</dbReference>
<dbReference type="InterPro" id="IPR036388">
    <property type="entry name" value="WH-like_DNA-bd_sf"/>
</dbReference>
<dbReference type="RefSeq" id="WP_131923838.1">
    <property type="nucleotide sequence ID" value="NZ_SMAG01000002.1"/>
</dbReference>
<evidence type="ECO:0000313" key="7">
    <source>
        <dbReference type="Proteomes" id="UP000294937"/>
    </source>
</evidence>
<keyword evidence="1 4" id="KW-0805">Transcription regulation</keyword>
<dbReference type="OrthoDB" id="2611006at2"/>
<dbReference type="Gene3D" id="1.10.10.10">
    <property type="entry name" value="Winged helix-like DNA-binding domain superfamily/Winged helix DNA-binding domain"/>
    <property type="match status" value="1"/>
</dbReference>
<name>A0A4R3LC30_9BACL</name>
<organism evidence="6 7">
    <name type="scientific">Hazenella coriacea</name>
    <dbReference type="NCBI Taxonomy" id="1179467"/>
    <lineage>
        <taxon>Bacteria</taxon>
        <taxon>Bacillati</taxon>
        <taxon>Bacillota</taxon>
        <taxon>Bacilli</taxon>
        <taxon>Bacillales</taxon>
        <taxon>Thermoactinomycetaceae</taxon>
        <taxon>Hazenella</taxon>
    </lineage>
</organism>
<dbReference type="Pfam" id="PF12802">
    <property type="entry name" value="MarR_2"/>
    <property type="match status" value="1"/>
</dbReference>
<dbReference type="PANTHER" id="PTHR38465">
    <property type="entry name" value="HTH-TYPE TRANSCRIPTIONAL REGULATOR MJ1563-RELATED"/>
    <property type="match status" value="1"/>
</dbReference>
<dbReference type="InterPro" id="IPR026282">
    <property type="entry name" value="MJ1563"/>
</dbReference>
<keyword evidence="3 4" id="KW-0804">Transcription</keyword>
<dbReference type="CDD" id="cd00090">
    <property type="entry name" value="HTH_ARSR"/>
    <property type="match status" value="1"/>
</dbReference>
<accession>A0A4R3LC30</accession>
<reference evidence="6 7" key="1">
    <citation type="submission" date="2019-03" db="EMBL/GenBank/DDBJ databases">
        <title>Genomic Encyclopedia of Type Strains, Phase IV (KMG-IV): sequencing the most valuable type-strain genomes for metagenomic binning, comparative biology and taxonomic classification.</title>
        <authorList>
            <person name="Goeker M."/>
        </authorList>
    </citation>
    <scope>NUCLEOTIDE SEQUENCE [LARGE SCALE GENOMIC DNA]</scope>
    <source>
        <strain evidence="6 7">DSM 45707</strain>
    </source>
</reference>
<dbReference type="GO" id="GO:0003677">
    <property type="term" value="F:DNA binding"/>
    <property type="evidence" value="ECO:0007669"/>
    <property type="project" value="UniProtKB-UniRule"/>
</dbReference>
<keyword evidence="2 4" id="KW-0238">DNA-binding</keyword>
<evidence type="ECO:0000259" key="5">
    <source>
        <dbReference type="Pfam" id="PF12802"/>
    </source>
</evidence>
<dbReference type="SUPFAM" id="SSF46785">
    <property type="entry name" value="Winged helix' DNA-binding domain"/>
    <property type="match status" value="1"/>
</dbReference>
<comment type="similarity">
    <text evidence="4">Belongs to the GbsR family.</text>
</comment>
<dbReference type="PANTHER" id="PTHR38465:SF2">
    <property type="entry name" value="HTH-TYPE TRANSCRIPTIONAL REGULATOR MMPR5"/>
    <property type="match status" value="1"/>
</dbReference>
<keyword evidence="7" id="KW-1185">Reference proteome</keyword>
<evidence type="ECO:0000256" key="2">
    <source>
        <dbReference type="ARBA" id="ARBA00023125"/>
    </source>
</evidence>
<dbReference type="InterPro" id="IPR011991">
    <property type="entry name" value="ArsR-like_HTH"/>
</dbReference>
<evidence type="ECO:0000313" key="6">
    <source>
        <dbReference type="EMBL" id="TCS95874.1"/>
    </source>
</evidence>
<feature type="domain" description="HTH marR-type" evidence="5">
    <location>
        <begin position="38"/>
        <end position="84"/>
    </location>
</feature>
<dbReference type="PIRSF" id="PIRSF006707">
    <property type="entry name" value="MJ1563"/>
    <property type="match status" value="1"/>
</dbReference>
<proteinExistence type="inferred from homology"/>
<evidence type="ECO:0000256" key="3">
    <source>
        <dbReference type="ARBA" id="ARBA00023163"/>
    </source>
</evidence>
<sequence>MENTEWELNEEKQSFIEKLGIYYESYGIPRIGGRILGLMLVSYQPVSAEQISKFLQVSRGSISTNVRLLVSNGLLEKTSKAGDRTDYYTISESIWDHAIKVRIDGFKHLKQIVAHGVKTVEEDAVTNKHLPDMHRWINKMIDSHEKALVEWRKEMED</sequence>
<dbReference type="EMBL" id="SMAG01000002">
    <property type="protein sequence ID" value="TCS95874.1"/>
    <property type="molecule type" value="Genomic_DNA"/>
</dbReference>
<dbReference type="InterPro" id="IPR052362">
    <property type="entry name" value="HTH-GbsR_regulator"/>
</dbReference>
<protein>
    <recommendedName>
        <fullName evidence="4">HTH-type transcriptional regulator</fullName>
    </recommendedName>
</protein>
<dbReference type="AlphaFoldDB" id="A0A4R3LC30"/>
<comment type="caution">
    <text evidence="6">The sequence shown here is derived from an EMBL/GenBank/DDBJ whole genome shotgun (WGS) entry which is preliminary data.</text>
</comment>
<gene>
    <name evidence="6" type="ORF">EDD58_102456</name>
</gene>
<dbReference type="InterPro" id="IPR000835">
    <property type="entry name" value="HTH_MarR-typ"/>
</dbReference>
<evidence type="ECO:0000256" key="4">
    <source>
        <dbReference type="PIRNR" id="PIRNR006707"/>
    </source>
</evidence>